<evidence type="ECO:0000313" key="1">
    <source>
        <dbReference type="EMBL" id="EAY01025.1"/>
    </source>
</evidence>
<dbReference type="InParanoid" id="A2F226"/>
<dbReference type="VEuPathDB" id="TrichDB:TVAG_295590"/>
<dbReference type="EMBL" id="DS113581">
    <property type="protein sequence ID" value="EAY01025.1"/>
    <property type="molecule type" value="Genomic_DNA"/>
</dbReference>
<reference evidence="1" key="1">
    <citation type="submission" date="2006-10" db="EMBL/GenBank/DDBJ databases">
        <authorList>
            <person name="Amadeo P."/>
            <person name="Zhao Q."/>
            <person name="Wortman J."/>
            <person name="Fraser-Liggett C."/>
            <person name="Carlton J."/>
        </authorList>
    </citation>
    <scope>NUCLEOTIDE SEQUENCE</scope>
    <source>
        <strain evidence="1">G3</strain>
    </source>
</reference>
<dbReference type="Proteomes" id="UP000001542">
    <property type="component" value="Unassembled WGS sequence"/>
</dbReference>
<accession>A2F226</accession>
<dbReference type="KEGG" id="tva:4758843"/>
<organism evidence="1 2">
    <name type="scientific">Trichomonas vaginalis (strain ATCC PRA-98 / G3)</name>
    <dbReference type="NCBI Taxonomy" id="412133"/>
    <lineage>
        <taxon>Eukaryota</taxon>
        <taxon>Metamonada</taxon>
        <taxon>Parabasalia</taxon>
        <taxon>Trichomonadida</taxon>
        <taxon>Trichomonadidae</taxon>
        <taxon>Trichomonas</taxon>
    </lineage>
</organism>
<dbReference type="AlphaFoldDB" id="A2F226"/>
<gene>
    <name evidence="1" type="ORF">TVAG_295590</name>
</gene>
<dbReference type="VEuPathDB" id="TrichDB:TVAGG3_0971510"/>
<name>A2F226_TRIV3</name>
<proteinExistence type="predicted"/>
<keyword evidence="2" id="KW-1185">Reference proteome</keyword>
<dbReference type="OrthoDB" id="10381943at2759"/>
<reference evidence="1" key="2">
    <citation type="journal article" date="2007" name="Science">
        <title>Draft genome sequence of the sexually transmitted pathogen Trichomonas vaginalis.</title>
        <authorList>
            <person name="Carlton J.M."/>
            <person name="Hirt R.P."/>
            <person name="Silva J.C."/>
            <person name="Delcher A.L."/>
            <person name="Schatz M."/>
            <person name="Zhao Q."/>
            <person name="Wortman J.R."/>
            <person name="Bidwell S.L."/>
            <person name="Alsmark U.C.M."/>
            <person name="Besteiro S."/>
            <person name="Sicheritz-Ponten T."/>
            <person name="Noel C.J."/>
            <person name="Dacks J.B."/>
            <person name="Foster P.G."/>
            <person name="Simillion C."/>
            <person name="Van de Peer Y."/>
            <person name="Miranda-Saavedra D."/>
            <person name="Barton G.J."/>
            <person name="Westrop G.D."/>
            <person name="Mueller S."/>
            <person name="Dessi D."/>
            <person name="Fiori P.L."/>
            <person name="Ren Q."/>
            <person name="Paulsen I."/>
            <person name="Zhang H."/>
            <person name="Bastida-Corcuera F.D."/>
            <person name="Simoes-Barbosa A."/>
            <person name="Brown M.T."/>
            <person name="Hayes R.D."/>
            <person name="Mukherjee M."/>
            <person name="Okumura C.Y."/>
            <person name="Schneider R."/>
            <person name="Smith A.J."/>
            <person name="Vanacova S."/>
            <person name="Villalvazo M."/>
            <person name="Haas B.J."/>
            <person name="Pertea M."/>
            <person name="Feldblyum T.V."/>
            <person name="Utterback T.R."/>
            <person name="Shu C.L."/>
            <person name="Osoegawa K."/>
            <person name="de Jong P.J."/>
            <person name="Hrdy I."/>
            <person name="Horvathova L."/>
            <person name="Zubacova Z."/>
            <person name="Dolezal P."/>
            <person name="Malik S.B."/>
            <person name="Logsdon J.M. Jr."/>
            <person name="Henze K."/>
            <person name="Gupta A."/>
            <person name="Wang C.C."/>
            <person name="Dunne R.L."/>
            <person name="Upcroft J.A."/>
            <person name="Upcroft P."/>
            <person name="White O."/>
            <person name="Salzberg S.L."/>
            <person name="Tang P."/>
            <person name="Chiu C.-H."/>
            <person name="Lee Y.-S."/>
            <person name="Embley T.M."/>
            <person name="Coombs G.H."/>
            <person name="Mottram J.C."/>
            <person name="Tachezy J."/>
            <person name="Fraser-Liggett C.M."/>
            <person name="Johnson P.J."/>
        </authorList>
    </citation>
    <scope>NUCLEOTIDE SEQUENCE [LARGE SCALE GENOMIC DNA]</scope>
    <source>
        <strain evidence="1">G3</strain>
    </source>
</reference>
<protein>
    <submittedName>
        <fullName evidence="1">Uncharacterized protein</fullName>
    </submittedName>
</protein>
<evidence type="ECO:0000313" key="2">
    <source>
        <dbReference type="Proteomes" id="UP000001542"/>
    </source>
</evidence>
<dbReference type="RefSeq" id="XP_001313911.1">
    <property type="nucleotide sequence ID" value="XM_001313908.1"/>
</dbReference>
<sequence>MGNIIAAAKKNDITIPPPDNQQEVQTKIINAADKPSDGLKEIWLNAKSGYFDKSWLVYIEEPFTYAHFEKDSEGDGFRNFSEFEGLKAYAVCTLWSDTDSRIKIYEMLEGKEKGNLIAFPFSALDIYYSHKTCQEFLKVIETTAKWQDQGDDTDAIFDNFFEAPKKKAQ</sequence>